<dbReference type="InterPro" id="IPR029466">
    <property type="entry name" value="NAM-associated_C"/>
</dbReference>
<dbReference type="EMBL" id="JAGKQM010000012">
    <property type="protein sequence ID" value="KAH0896522.1"/>
    <property type="molecule type" value="Genomic_DNA"/>
</dbReference>
<feature type="compositionally biased region" description="Polar residues" evidence="1">
    <location>
        <begin position="82"/>
        <end position="94"/>
    </location>
</feature>
<evidence type="ECO:0000259" key="2">
    <source>
        <dbReference type="Pfam" id="PF14303"/>
    </source>
</evidence>
<protein>
    <recommendedName>
        <fullName evidence="2">No apical meristem-associated C-terminal domain-containing protein</fullName>
    </recommendedName>
</protein>
<feature type="compositionally biased region" description="Polar residues" evidence="1">
    <location>
        <begin position="104"/>
        <end position="116"/>
    </location>
</feature>
<proteinExistence type="predicted"/>
<name>A0ABQ8AVH1_BRANA</name>
<evidence type="ECO:0000256" key="1">
    <source>
        <dbReference type="SAM" id="MobiDB-lite"/>
    </source>
</evidence>
<comment type="caution">
    <text evidence="3">The sequence shown here is derived from an EMBL/GenBank/DDBJ whole genome shotgun (WGS) entry which is preliminary data.</text>
</comment>
<sequence>MEYNDKFLKAITKGNSERNEIQRQKVEVAKMKEENKILFADLNSITDHASRAYIESKKKEILRKRAQASQSDEQGEGDQYQYHGSQYRTSQYQGDQAGGEPSQREQVQGENQMSPNDQEDYTPYYNYLDGADNNFPGY</sequence>
<gene>
    <name evidence="3" type="ORF">HID58_046090</name>
</gene>
<feature type="domain" description="No apical meristem-associated C-terminal" evidence="2">
    <location>
        <begin position="6"/>
        <end position="61"/>
    </location>
</feature>
<evidence type="ECO:0000313" key="3">
    <source>
        <dbReference type="EMBL" id="KAH0896522.1"/>
    </source>
</evidence>
<feature type="region of interest" description="Disordered" evidence="1">
    <location>
        <begin position="64"/>
        <end position="138"/>
    </location>
</feature>
<keyword evidence="4" id="KW-1185">Reference proteome</keyword>
<reference evidence="3 4" key="1">
    <citation type="submission" date="2021-05" db="EMBL/GenBank/DDBJ databases">
        <title>Genome Assembly of Synthetic Allotetraploid Brassica napus Reveals Homoeologous Exchanges between Subgenomes.</title>
        <authorList>
            <person name="Davis J.T."/>
        </authorList>
    </citation>
    <scope>NUCLEOTIDE SEQUENCE [LARGE SCALE GENOMIC DNA]</scope>
    <source>
        <strain evidence="4">cv. Da-Ae</strain>
        <tissue evidence="3">Seedling</tissue>
    </source>
</reference>
<dbReference type="Proteomes" id="UP000824890">
    <property type="component" value="Unassembled WGS sequence"/>
</dbReference>
<organism evidence="3 4">
    <name type="scientific">Brassica napus</name>
    <name type="common">Rape</name>
    <dbReference type="NCBI Taxonomy" id="3708"/>
    <lineage>
        <taxon>Eukaryota</taxon>
        <taxon>Viridiplantae</taxon>
        <taxon>Streptophyta</taxon>
        <taxon>Embryophyta</taxon>
        <taxon>Tracheophyta</taxon>
        <taxon>Spermatophyta</taxon>
        <taxon>Magnoliopsida</taxon>
        <taxon>eudicotyledons</taxon>
        <taxon>Gunneridae</taxon>
        <taxon>Pentapetalae</taxon>
        <taxon>rosids</taxon>
        <taxon>malvids</taxon>
        <taxon>Brassicales</taxon>
        <taxon>Brassicaceae</taxon>
        <taxon>Brassiceae</taxon>
        <taxon>Brassica</taxon>
    </lineage>
</organism>
<evidence type="ECO:0000313" key="4">
    <source>
        <dbReference type="Proteomes" id="UP000824890"/>
    </source>
</evidence>
<accession>A0ABQ8AVH1</accession>
<dbReference type="Pfam" id="PF14303">
    <property type="entry name" value="NAM-associated"/>
    <property type="match status" value="1"/>
</dbReference>